<evidence type="ECO:0000313" key="3">
    <source>
        <dbReference type="Proteomes" id="UP001321473"/>
    </source>
</evidence>
<proteinExistence type="predicted"/>
<feature type="compositionally biased region" description="Low complexity" evidence="1">
    <location>
        <begin position="134"/>
        <end position="147"/>
    </location>
</feature>
<name>A0AAQ4DAM3_AMBAM</name>
<protein>
    <submittedName>
        <fullName evidence="2">Uncharacterized protein</fullName>
    </submittedName>
</protein>
<dbReference type="Proteomes" id="UP001321473">
    <property type="component" value="Unassembled WGS sequence"/>
</dbReference>
<reference evidence="2 3" key="1">
    <citation type="journal article" date="2023" name="Arcadia Sci">
        <title>De novo assembly of a long-read Amblyomma americanum tick genome.</title>
        <authorList>
            <person name="Chou S."/>
            <person name="Poskanzer K.E."/>
            <person name="Rollins M."/>
            <person name="Thuy-Boun P.S."/>
        </authorList>
    </citation>
    <scope>NUCLEOTIDE SEQUENCE [LARGE SCALE GENOMIC DNA]</scope>
    <source>
        <strain evidence="2">F_SG_1</strain>
        <tissue evidence="2">Salivary glands</tissue>
    </source>
</reference>
<gene>
    <name evidence="2" type="ORF">V5799_002851</name>
</gene>
<organism evidence="2 3">
    <name type="scientific">Amblyomma americanum</name>
    <name type="common">Lone star tick</name>
    <dbReference type="NCBI Taxonomy" id="6943"/>
    <lineage>
        <taxon>Eukaryota</taxon>
        <taxon>Metazoa</taxon>
        <taxon>Ecdysozoa</taxon>
        <taxon>Arthropoda</taxon>
        <taxon>Chelicerata</taxon>
        <taxon>Arachnida</taxon>
        <taxon>Acari</taxon>
        <taxon>Parasitiformes</taxon>
        <taxon>Ixodida</taxon>
        <taxon>Ixodoidea</taxon>
        <taxon>Ixodidae</taxon>
        <taxon>Amblyomminae</taxon>
        <taxon>Amblyomma</taxon>
    </lineage>
</organism>
<evidence type="ECO:0000313" key="2">
    <source>
        <dbReference type="EMBL" id="KAK8759513.1"/>
    </source>
</evidence>
<evidence type="ECO:0000256" key="1">
    <source>
        <dbReference type="SAM" id="MobiDB-lite"/>
    </source>
</evidence>
<keyword evidence="3" id="KW-1185">Reference proteome</keyword>
<dbReference type="EMBL" id="JARKHS020032961">
    <property type="protein sequence ID" value="KAK8759513.1"/>
    <property type="molecule type" value="Genomic_DNA"/>
</dbReference>
<accession>A0AAQ4DAM3</accession>
<feature type="region of interest" description="Disordered" evidence="1">
    <location>
        <begin position="103"/>
        <end position="168"/>
    </location>
</feature>
<comment type="caution">
    <text evidence="2">The sequence shown here is derived from an EMBL/GenBank/DDBJ whole genome shotgun (WGS) entry which is preliminary data.</text>
</comment>
<sequence>MHRLGKAALAVISFAGQEGPLTVNYGCSQLRSYMYRKAKAACVNCGMPGHRVDVYPKHRDSVCQNGGKLNCALCKGPRKAYKAYSRDCKDKFYKPVNINTTNTSSKAAVTTKPEEEGRSSSQRRKHPADRRRAASASTSCSRFISRGRGSGSKCNARHVEAGNGSHGVKNQANVLGALKQTHSGQLPGLKVSW</sequence>
<dbReference type="AlphaFoldDB" id="A0AAQ4DAM3"/>